<dbReference type="OrthoDB" id="8924181at2759"/>
<dbReference type="Pfam" id="PF07686">
    <property type="entry name" value="V-set"/>
    <property type="match status" value="1"/>
</dbReference>
<dbReference type="PANTHER" id="PTHR19944">
    <property type="entry name" value="MHC CLASS II-RELATED"/>
    <property type="match status" value="1"/>
</dbReference>
<dbReference type="EMBL" id="WNTK01000241">
    <property type="protein sequence ID" value="KAG9470654.1"/>
    <property type="molecule type" value="Genomic_DNA"/>
</dbReference>
<comment type="caution">
    <text evidence="3">The sequence shown here is derived from an EMBL/GenBank/DDBJ whole genome shotgun (WGS) entry which is preliminary data.</text>
</comment>
<feature type="signal peptide" evidence="1">
    <location>
        <begin position="1"/>
        <end position="22"/>
    </location>
</feature>
<dbReference type="CDD" id="cd00099">
    <property type="entry name" value="IgV"/>
    <property type="match status" value="1"/>
</dbReference>
<dbReference type="InterPro" id="IPR007110">
    <property type="entry name" value="Ig-like_dom"/>
</dbReference>
<keyword evidence="1" id="KW-0732">Signal</keyword>
<feature type="domain" description="Ig-like" evidence="2">
    <location>
        <begin position="18"/>
        <end position="134"/>
    </location>
</feature>
<evidence type="ECO:0000313" key="4">
    <source>
        <dbReference type="Proteomes" id="UP000770717"/>
    </source>
</evidence>
<evidence type="ECO:0000313" key="3">
    <source>
        <dbReference type="EMBL" id="KAG9470654.1"/>
    </source>
</evidence>
<dbReference type="Gene3D" id="2.60.40.10">
    <property type="entry name" value="Immunoglobulins"/>
    <property type="match status" value="2"/>
</dbReference>
<keyword evidence="4" id="KW-1185">Reference proteome</keyword>
<dbReference type="InterPro" id="IPR003597">
    <property type="entry name" value="Ig_C1-set"/>
</dbReference>
<dbReference type="InterPro" id="IPR050160">
    <property type="entry name" value="MHC/Immunoglobulin"/>
</dbReference>
<accession>A0A8J6EKR0</accession>
<feature type="chain" id="PRO_5035229636" description="Ig-like domain-containing protein" evidence="1">
    <location>
        <begin position="23"/>
        <end position="246"/>
    </location>
</feature>
<organism evidence="3 4">
    <name type="scientific">Eleutherodactylus coqui</name>
    <name type="common">Puerto Rican coqui</name>
    <dbReference type="NCBI Taxonomy" id="57060"/>
    <lineage>
        <taxon>Eukaryota</taxon>
        <taxon>Metazoa</taxon>
        <taxon>Chordata</taxon>
        <taxon>Craniata</taxon>
        <taxon>Vertebrata</taxon>
        <taxon>Euteleostomi</taxon>
        <taxon>Amphibia</taxon>
        <taxon>Batrachia</taxon>
        <taxon>Anura</taxon>
        <taxon>Neobatrachia</taxon>
        <taxon>Hyloidea</taxon>
        <taxon>Eleutherodactylidae</taxon>
        <taxon>Eleutherodactylinae</taxon>
        <taxon>Eleutherodactylus</taxon>
        <taxon>Eleutherodactylus</taxon>
    </lineage>
</organism>
<dbReference type="PROSITE" id="PS50835">
    <property type="entry name" value="IG_LIKE"/>
    <property type="match status" value="2"/>
</dbReference>
<sequence length="246" mass="26969">MRSATAAAACLLTWLLLPGTTPIGPHQYKHTSVSEGSTAVLGCLLDGSGEIQDVSIHWFKQLPSAAPVYLLSHLNDSSVRRSGASPPRYQSIRNGSHVHLLQVTNVTVQDSALYWCLLTRNGSYPVWGDGMQLSVYGGKEVRAPIVSLLSSQESPDDSGLLYAVCLATGFYPSVIEITWKSEGEPFHENIFSGPFLEEGDNAYSVISIIELTSESRRNLSSVVCEVRHDSSKTFIHKELHNCYRNT</sequence>
<dbReference type="SMART" id="SM00407">
    <property type="entry name" value="IGc1"/>
    <property type="match status" value="1"/>
</dbReference>
<dbReference type="InterPro" id="IPR003599">
    <property type="entry name" value="Ig_sub"/>
</dbReference>
<evidence type="ECO:0000259" key="2">
    <source>
        <dbReference type="PROSITE" id="PS50835"/>
    </source>
</evidence>
<dbReference type="CDD" id="cd00098">
    <property type="entry name" value="IgC1"/>
    <property type="match status" value="1"/>
</dbReference>
<gene>
    <name evidence="3" type="ORF">GDO78_017090</name>
</gene>
<dbReference type="InterPro" id="IPR036179">
    <property type="entry name" value="Ig-like_dom_sf"/>
</dbReference>
<protein>
    <recommendedName>
        <fullName evidence="2">Ig-like domain-containing protein</fullName>
    </recommendedName>
</protein>
<proteinExistence type="predicted"/>
<dbReference type="SUPFAM" id="SSF48726">
    <property type="entry name" value="Immunoglobulin"/>
    <property type="match status" value="2"/>
</dbReference>
<dbReference type="Proteomes" id="UP000770717">
    <property type="component" value="Unassembled WGS sequence"/>
</dbReference>
<name>A0A8J6EKR0_ELECQ</name>
<evidence type="ECO:0000256" key="1">
    <source>
        <dbReference type="SAM" id="SignalP"/>
    </source>
</evidence>
<dbReference type="InterPro" id="IPR013106">
    <property type="entry name" value="Ig_V-set"/>
</dbReference>
<feature type="domain" description="Ig-like" evidence="2">
    <location>
        <begin position="144"/>
        <end position="240"/>
    </location>
</feature>
<dbReference type="AlphaFoldDB" id="A0A8J6EKR0"/>
<dbReference type="SMART" id="SM00409">
    <property type="entry name" value="IG"/>
    <property type="match status" value="1"/>
</dbReference>
<reference evidence="3" key="1">
    <citation type="thesis" date="2020" institute="ProQuest LLC" country="789 East Eisenhower Parkway, Ann Arbor, MI, USA">
        <title>Comparative Genomics and Chromosome Evolution.</title>
        <authorList>
            <person name="Mudd A.B."/>
        </authorList>
    </citation>
    <scope>NUCLEOTIDE SEQUENCE</scope>
    <source>
        <strain evidence="3">HN-11 Male</strain>
        <tissue evidence="3">Kidney and liver</tissue>
    </source>
</reference>
<dbReference type="InterPro" id="IPR013783">
    <property type="entry name" value="Ig-like_fold"/>
</dbReference>
<dbReference type="Pfam" id="PF07654">
    <property type="entry name" value="C1-set"/>
    <property type="match status" value="1"/>
</dbReference>